<dbReference type="Gramene" id="AET7Gv20322800.6">
    <property type="protein sequence ID" value="AET7Gv20322800.6"/>
    <property type="gene ID" value="AET7Gv20322800"/>
</dbReference>
<protein>
    <submittedName>
        <fullName evidence="1">Uncharacterized protein</fullName>
    </submittedName>
</protein>
<reference evidence="1" key="5">
    <citation type="journal article" date="2021" name="G3 (Bethesda)">
        <title>Aegilops tauschii genome assembly Aet v5.0 features greater sequence contiguity and improved annotation.</title>
        <authorList>
            <person name="Wang L."/>
            <person name="Zhu T."/>
            <person name="Rodriguez J.C."/>
            <person name="Deal K.R."/>
            <person name="Dubcovsky J."/>
            <person name="McGuire P.E."/>
            <person name="Lux T."/>
            <person name="Spannagl M."/>
            <person name="Mayer K.F.X."/>
            <person name="Baldrich P."/>
            <person name="Meyers B.C."/>
            <person name="Huo N."/>
            <person name="Gu Y.Q."/>
            <person name="Zhou H."/>
            <person name="Devos K.M."/>
            <person name="Bennetzen J.L."/>
            <person name="Unver T."/>
            <person name="Budak H."/>
            <person name="Gulick P.J."/>
            <person name="Galiba G."/>
            <person name="Kalapos B."/>
            <person name="Nelson D.R."/>
            <person name="Li P."/>
            <person name="You F.M."/>
            <person name="Luo M.C."/>
            <person name="Dvorak J."/>
        </authorList>
    </citation>
    <scope>NUCLEOTIDE SEQUENCE [LARGE SCALE GENOMIC DNA]</scope>
    <source>
        <strain evidence="1">cv. AL8/78</strain>
    </source>
</reference>
<reference evidence="1" key="4">
    <citation type="submission" date="2019-03" db="UniProtKB">
        <authorList>
            <consortium name="EnsemblPlants"/>
        </authorList>
    </citation>
    <scope>IDENTIFICATION</scope>
</reference>
<proteinExistence type="predicted"/>
<reference evidence="2" key="2">
    <citation type="journal article" date="2017" name="Nat. Plants">
        <title>The Aegilops tauschii genome reveals multiple impacts of transposons.</title>
        <authorList>
            <person name="Zhao G."/>
            <person name="Zou C."/>
            <person name="Li K."/>
            <person name="Wang K."/>
            <person name="Li T."/>
            <person name="Gao L."/>
            <person name="Zhang X."/>
            <person name="Wang H."/>
            <person name="Yang Z."/>
            <person name="Liu X."/>
            <person name="Jiang W."/>
            <person name="Mao L."/>
            <person name="Kong X."/>
            <person name="Jiao Y."/>
            <person name="Jia J."/>
        </authorList>
    </citation>
    <scope>NUCLEOTIDE SEQUENCE [LARGE SCALE GENOMIC DNA]</scope>
    <source>
        <strain evidence="2">cv. AL8/78</strain>
    </source>
</reference>
<accession>A0A453QUC3</accession>
<organism evidence="1 2">
    <name type="scientific">Aegilops tauschii subsp. strangulata</name>
    <name type="common">Goatgrass</name>
    <dbReference type="NCBI Taxonomy" id="200361"/>
    <lineage>
        <taxon>Eukaryota</taxon>
        <taxon>Viridiplantae</taxon>
        <taxon>Streptophyta</taxon>
        <taxon>Embryophyta</taxon>
        <taxon>Tracheophyta</taxon>
        <taxon>Spermatophyta</taxon>
        <taxon>Magnoliopsida</taxon>
        <taxon>Liliopsida</taxon>
        <taxon>Poales</taxon>
        <taxon>Poaceae</taxon>
        <taxon>BOP clade</taxon>
        <taxon>Pooideae</taxon>
        <taxon>Triticodae</taxon>
        <taxon>Triticeae</taxon>
        <taxon>Triticinae</taxon>
        <taxon>Aegilops</taxon>
    </lineage>
</organism>
<sequence length="55" mass="5872">MHVASGRLCKQDTGSLNCSCSQPLIKDRTSLRLSCIAVQLPTKTSSFSVCFSPAP</sequence>
<reference evidence="2" key="1">
    <citation type="journal article" date="2014" name="Science">
        <title>Ancient hybridizations among the ancestral genomes of bread wheat.</title>
        <authorList>
            <consortium name="International Wheat Genome Sequencing Consortium,"/>
            <person name="Marcussen T."/>
            <person name="Sandve S.R."/>
            <person name="Heier L."/>
            <person name="Spannagl M."/>
            <person name="Pfeifer M."/>
            <person name="Jakobsen K.S."/>
            <person name="Wulff B.B."/>
            <person name="Steuernagel B."/>
            <person name="Mayer K.F."/>
            <person name="Olsen O.A."/>
        </authorList>
    </citation>
    <scope>NUCLEOTIDE SEQUENCE [LARGE SCALE GENOMIC DNA]</scope>
    <source>
        <strain evidence="2">cv. AL8/78</strain>
    </source>
</reference>
<reference evidence="1" key="3">
    <citation type="journal article" date="2017" name="Nature">
        <title>Genome sequence of the progenitor of the wheat D genome Aegilops tauschii.</title>
        <authorList>
            <person name="Luo M.C."/>
            <person name="Gu Y.Q."/>
            <person name="Puiu D."/>
            <person name="Wang H."/>
            <person name="Twardziok S.O."/>
            <person name="Deal K.R."/>
            <person name="Huo N."/>
            <person name="Zhu T."/>
            <person name="Wang L."/>
            <person name="Wang Y."/>
            <person name="McGuire P.E."/>
            <person name="Liu S."/>
            <person name="Long H."/>
            <person name="Ramasamy R.K."/>
            <person name="Rodriguez J.C."/>
            <person name="Van S.L."/>
            <person name="Yuan L."/>
            <person name="Wang Z."/>
            <person name="Xia Z."/>
            <person name="Xiao L."/>
            <person name="Anderson O.D."/>
            <person name="Ouyang S."/>
            <person name="Liang Y."/>
            <person name="Zimin A.V."/>
            <person name="Pertea G."/>
            <person name="Qi P."/>
            <person name="Bennetzen J.L."/>
            <person name="Dai X."/>
            <person name="Dawson M.W."/>
            <person name="Muller H.G."/>
            <person name="Kugler K."/>
            <person name="Rivarola-Duarte L."/>
            <person name="Spannagl M."/>
            <person name="Mayer K.F.X."/>
            <person name="Lu F.H."/>
            <person name="Bevan M.W."/>
            <person name="Leroy P."/>
            <person name="Li P."/>
            <person name="You F.M."/>
            <person name="Sun Q."/>
            <person name="Liu Z."/>
            <person name="Lyons E."/>
            <person name="Wicker T."/>
            <person name="Salzberg S.L."/>
            <person name="Devos K.M."/>
            <person name="Dvorak J."/>
        </authorList>
    </citation>
    <scope>NUCLEOTIDE SEQUENCE [LARGE SCALE GENOMIC DNA]</scope>
    <source>
        <strain evidence="1">cv. AL8/78</strain>
    </source>
</reference>
<dbReference type="AlphaFoldDB" id="A0A453QUC3"/>
<dbReference type="EnsemblPlants" id="AET7Gv20322800.6">
    <property type="protein sequence ID" value="AET7Gv20322800.6"/>
    <property type="gene ID" value="AET7Gv20322800"/>
</dbReference>
<evidence type="ECO:0000313" key="1">
    <source>
        <dbReference type="EnsemblPlants" id="AET7Gv20322800.6"/>
    </source>
</evidence>
<name>A0A453QUC3_AEGTS</name>
<keyword evidence="2" id="KW-1185">Reference proteome</keyword>
<evidence type="ECO:0000313" key="2">
    <source>
        <dbReference type="Proteomes" id="UP000015105"/>
    </source>
</evidence>
<dbReference type="Proteomes" id="UP000015105">
    <property type="component" value="Chromosome 7D"/>
</dbReference>